<dbReference type="Proteomes" id="UP000254835">
    <property type="component" value="Unassembled WGS sequence"/>
</dbReference>
<organism evidence="7 8">
    <name type="scientific">Yersinia frederiksenii</name>
    <dbReference type="NCBI Taxonomy" id="29484"/>
    <lineage>
        <taxon>Bacteria</taxon>
        <taxon>Pseudomonadati</taxon>
        <taxon>Pseudomonadota</taxon>
        <taxon>Gammaproteobacteria</taxon>
        <taxon>Enterobacterales</taxon>
        <taxon>Yersiniaceae</taxon>
        <taxon>Yersinia</taxon>
    </lineage>
</organism>
<evidence type="ECO:0000256" key="2">
    <source>
        <dbReference type="ARBA" id="ARBA00022692"/>
    </source>
</evidence>
<evidence type="ECO:0000313" key="7">
    <source>
        <dbReference type="EMBL" id="SUP78557.1"/>
    </source>
</evidence>
<feature type="transmembrane region" description="Helical" evidence="6">
    <location>
        <begin position="179"/>
        <end position="199"/>
    </location>
</feature>
<feature type="transmembrane region" description="Helical" evidence="6">
    <location>
        <begin position="307"/>
        <end position="328"/>
    </location>
</feature>
<feature type="transmembrane region" description="Helical" evidence="6">
    <location>
        <begin position="211"/>
        <end position="234"/>
    </location>
</feature>
<sequence length="448" mass="48167">MAISTSVYKAGLLISALGVIISLAGMVMQSTGLWHPGLVICITGFAIGAGYWPGLRSYQFTLWIIAGFVAAMIYSKDLIIWGGFNITHKWIVFLVIQATMFSMGTKLTIKDFADVAKMPWAVFVGTFCHFLIMPLLGYALTQIFSFPPEVAVGIILIGSCSSGLSSTVMVYIANANLALAISVTAVSTLVATVMTPLWVNILAGSLIEVKLLSMVMDVIKIVMIPIGAAILHDYLKTYASQQGRRVVQTIAAGCAVWLLFMILGGWDRLFETASADAQMLAVVANFFAGGIIWSLFYNWLTTKSDKVLLAMPRISMMGIIFFTTTAAAAGRDNLMQVGILLCVAMLIHNCGGFLIGYCMSRWVFRLDVESSRTIAFEVGLQNGGMASGLAAAMGKLATVGLASAVMTPLGNVTGSLLANYWRRKDLAHQRTRTGTTQPDSSLSETHSA</sequence>
<feature type="transmembrane region" description="Helical" evidence="6">
    <location>
        <begin position="33"/>
        <end position="53"/>
    </location>
</feature>
<dbReference type="InterPro" id="IPR002657">
    <property type="entry name" value="BilAc:Na_symport/Acr3"/>
</dbReference>
<dbReference type="Pfam" id="PF01758">
    <property type="entry name" value="SBF"/>
    <property type="match status" value="1"/>
</dbReference>
<dbReference type="RefSeq" id="WP_004706324.1">
    <property type="nucleotide sequence ID" value="NZ_CABHXP010000277.1"/>
</dbReference>
<evidence type="ECO:0000256" key="1">
    <source>
        <dbReference type="ARBA" id="ARBA00004141"/>
    </source>
</evidence>
<gene>
    <name evidence="7" type="ORF">NCTC11470_03679</name>
</gene>
<feature type="transmembrane region" description="Helical" evidence="6">
    <location>
        <begin position="121"/>
        <end position="144"/>
    </location>
</feature>
<proteinExistence type="predicted"/>
<dbReference type="InterPro" id="IPR004710">
    <property type="entry name" value="Bilac:Na_transpt"/>
</dbReference>
<evidence type="ECO:0000256" key="6">
    <source>
        <dbReference type="SAM" id="Phobius"/>
    </source>
</evidence>
<feature type="transmembrane region" description="Helical" evidence="6">
    <location>
        <begin position="60"/>
        <end position="84"/>
    </location>
</feature>
<keyword evidence="3 6" id="KW-1133">Transmembrane helix</keyword>
<feature type="transmembrane region" description="Helical" evidence="6">
    <location>
        <begin position="150"/>
        <end position="172"/>
    </location>
</feature>
<feature type="transmembrane region" description="Helical" evidence="6">
    <location>
        <begin position="7"/>
        <end position="27"/>
    </location>
</feature>
<feature type="transmembrane region" description="Helical" evidence="6">
    <location>
        <begin position="278"/>
        <end position="300"/>
    </location>
</feature>
<dbReference type="PANTHER" id="PTHR10361:SF28">
    <property type="entry name" value="P3 PROTEIN-RELATED"/>
    <property type="match status" value="1"/>
</dbReference>
<evidence type="ECO:0000256" key="3">
    <source>
        <dbReference type="ARBA" id="ARBA00022989"/>
    </source>
</evidence>
<feature type="compositionally biased region" description="Polar residues" evidence="5">
    <location>
        <begin position="432"/>
        <end position="448"/>
    </location>
</feature>
<dbReference type="AlphaFoldDB" id="A0A380PZX5"/>
<accession>A0A380PZX5</accession>
<evidence type="ECO:0000256" key="5">
    <source>
        <dbReference type="SAM" id="MobiDB-lite"/>
    </source>
</evidence>
<evidence type="ECO:0000256" key="4">
    <source>
        <dbReference type="ARBA" id="ARBA00023136"/>
    </source>
</evidence>
<dbReference type="EMBL" id="UHJA01000001">
    <property type="protein sequence ID" value="SUP78557.1"/>
    <property type="molecule type" value="Genomic_DNA"/>
</dbReference>
<evidence type="ECO:0000313" key="8">
    <source>
        <dbReference type="Proteomes" id="UP000254835"/>
    </source>
</evidence>
<keyword evidence="4 6" id="KW-0472">Membrane</keyword>
<name>A0A380PZX5_YERFR</name>
<feature type="transmembrane region" description="Helical" evidence="6">
    <location>
        <begin position="90"/>
        <end position="109"/>
    </location>
</feature>
<dbReference type="InterPro" id="IPR038770">
    <property type="entry name" value="Na+/solute_symporter_sf"/>
</dbReference>
<feature type="transmembrane region" description="Helical" evidence="6">
    <location>
        <begin position="334"/>
        <end position="357"/>
    </location>
</feature>
<protein>
    <submittedName>
        <fullName evidence="7">Transporter, sodium/bile acid symporter family</fullName>
    </submittedName>
</protein>
<reference evidence="7 8" key="1">
    <citation type="submission" date="2018-06" db="EMBL/GenBank/DDBJ databases">
        <authorList>
            <consortium name="Pathogen Informatics"/>
            <person name="Doyle S."/>
        </authorList>
    </citation>
    <scope>NUCLEOTIDE SEQUENCE [LARGE SCALE GENOMIC DNA]</scope>
    <source>
        <strain evidence="7 8">NCTC11470</strain>
    </source>
</reference>
<dbReference type="GeneID" id="57904313"/>
<feature type="transmembrane region" description="Helical" evidence="6">
    <location>
        <begin position="246"/>
        <end position="266"/>
    </location>
</feature>
<dbReference type="Gene3D" id="1.20.1530.20">
    <property type="match status" value="2"/>
</dbReference>
<feature type="region of interest" description="Disordered" evidence="5">
    <location>
        <begin position="428"/>
        <end position="448"/>
    </location>
</feature>
<comment type="subcellular location">
    <subcellularLocation>
        <location evidence="1">Membrane</location>
        <topology evidence="1">Multi-pass membrane protein</topology>
    </subcellularLocation>
</comment>
<dbReference type="GO" id="GO:0016020">
    <property type="term" value="C:membrane"/>
    <property type="evidence" value="ECO:0007669"/>
    <property type="project" value="UniProtKB-SubCell"/>
</dbReference>
<keyword evidence="2 6" id="KW-0812">Transmembrane</keyword>
<dbReference type="PANTHER" id="PTHR10361">
    <property type="entry name" value="SODIUM-BILE ACID COTRANSPORTER"/>
    <property type="match status" value="1"/>
</dbReference>
<dbReference type="OrthoDB" id="9806785at2"/>